<dbReference type="AlphaFoldDB" id="A0A0M3K2W2"/>
<evidence type="ECO:0000313" key="4">
    <source>
        <dbReference type="WBParaSite" id="ASIM_0001528501-mRNA-1"/>
    </source>
</evidence>
<dbReference type="Pfam" id="PF00651">
    <property type="entry name" value="BTB"/>
    <property type="match status" value="1"/>
</dbReference>
<dbReference type="PROSITE" id="PS50097">
    <property type="entry name" value="BTB"/>
    <property type="match status" value="1"/>
</dbReference>
<dbReference type="SUPFAM" id="SSF54695">
    <property type="entry name" value="POZ domain"/>
    <property type="match status" value="1"/>
</dbReference>
<proteinExistence type="predicted"/>
<sequence length="157" mass="18356">MDSGTINLTNSEKFQYLALFSPVFRAMFFSDFAERDKEEIVIEDVILEEFVELLNVIYPTHKPVSNANIEQLLELGNKFHVDYIMDECECFLMRSDDVETLTKLIWADQYRLTNLQDACIRKFKSAQEIKALSQSDKYKKLGDTTKLALLRRMLKLI</sequence>
<evidence type="ECO:0000313" key="2">
    <source>
        <dbReference type="EMBL" id="VDK53109.1"/>
    </source>
</evidence>
<reference evidence="2 3" key="2">
    <citation type="submission" date="2018-11" db="EMBL/GenBank/DDBJ databases">
        <authorList>
            <consortium name="Pathogen Informatics"/>
        </authorList>
    </citation>
    <scope>NUCLEOTIDE SEQUENCE [LARGE SCALE GENOMIC DNA]</scope>
</reference>
<dbReference type="PANTHER" id="PTHR22744">
    <property type="entry name" value="HELIX LOOP HELIX PROTEIN 21-RELATED"/>
    <property type="match status" value="1"/>
</dbReference>
<accession>A0A0M3K2W2</accession>
<dbReference type="PANTHER" id="PTHR22744:SF14">
    <property type="entry name" value="BTB DOMAIN-CONTAINING PROTEIN-RELATED"/>
    <property type="match status" value="1"/>
</dbReference>
<dbReference type="CDD" id="cd18186">
    <property type="entry name" value="BTB_POZ_ZBTB_KLHL-like"/>
    <property type="match status" value="1"/>
</dbReference>
<dbReference type="InterPro" id="IPR011333">
    <property type="entry name" value="SKP1/BTB/POZ_sf"/>
</dbReference>
<dbReference type="Gene3D" id="3.30.710.10">
    <property type="entry name" value="Potassium Channel Kv1.1, Chain A"/>
    <property type="match status" value="1"/>
</dbReference>
<organism evidence="4">
    <name type="scientific">Anisakis simplex</name>
    <name type="common">Herring worm</name>
    <dbReference type="NCBI Taxonomy" id="6269"/>
    <lineage>
        <taxon>Eukaryota</taxon>
        <taxon>Metazoa</taxon>
        <taxon>Ecdysozoa</taxon>
        <taxon>Nematoda</taxon>
        <taxon>Chromadorea</taxon>
        <taxon>Rhabditida</taxon>
        <taxon>Spirurina</taxon>
        <taxon>Ascaridomorpha</taxon>
        <taxon>Ascaridoidea</taxon>
        <taxon>Anisakidae</taxon>
        <taxon>Anisakis</taxon>
        <taxon>Anisakis simplex complex</taxon>
    </lineage>
</organism>
<reference evidence="4" key="1">
    <citation type="submission" date="2017-02" db="UniProtKB">
        <authorList>
            <consortium name="WormBaseParasite"/>
        </authorList>
    </citation>
    <scope>IDENTIFICATION</scope>
</reference>
<dbReference type="InterPro" id="IPR000210">
    <property type="entry name" value="BTB/POZ_dom"/>
</dbReference>
<name>A0A0M3K2W2_ANISI</name>
<evidence type="ECO:0000313" key="3">
    <source>
        <dbReference type="Proteomes" id="UP000267096"/>
    </source>
</evidence>
<protein>
    <submittedName>
        <fullName evidence="4">BTB domain-containing protein</fullName>
    </submittedName>
</protein>
<dbReference type="Proteomes" id="UP000267096">
    <property type="component" value="Unassembled WGS sequence"/>
</dbReference>
<dbReference type="OrthoDB" id="409824at2759"/>
<gene>
    <name evidence="2" type="ORF">ASIM_LOCUS14695</name>
</gene>
<dbReference type="SMART" id="SM00225">
    <property type="entry name" value="BTB"/>
    <property type="match status" value="1"/>
</dbReference>
<keyword evidence="3" id="KW-1185">Reference proteome</keyword>
<feature type="domain" description="BTB" evidence="1">
    <location>
        <begin position="16"/>
        <end position="66"/>
    </location>
</feature>
<dbReference type="EMBL" id="UYRR01031883">
    <property type="protein sequence ID" value="VDK53109.1"/>
    <property type="molecule type" value="Genomic_DNA"/>
</dbReference>
<dbReference type="WBParaSite" id="ASIM_0001528501-mRNA-1">
    <property type="protein sequence ID" value="ASIM_0001528501-mRNA-1"/>
    <property type="gene ID" value="ASIM_0001528501"/>
</dbReference>
<evidence type="ECO:0000259" key="1">
    <source>
        <dbReference type="PROSITE" id="PS50097"/>
    </source>
</evidence>